<evidence type="ECO:0000313" key="2">
    <source>
        <dbReference type="Proteomes" id="UP001499909"/>
    </source>
</evidence>
<dbReference type="Proteomes" id="UP001499909">
    <property type="component" value="Unassembled WGS sequence"/>
</dbReference>
<organism evidence="1 2">
    <name type="scientific">Hymenobacter algoricola</name>
    <dbReference type="NCBI Taxonomy" id="486267"/>
    <lineage>
        <taxon>Bacteria</taxon>
        <taxon>Pseudomonadati</taxon>
        <taxon>Bacteroidota</taxon>
        <taxon>Cytophagia</taxon>
        <taxon>Cytophagales</taxon>
        <taxon>Hymenobacteraceae</taxon>
        <taxon>Hymenobacter</taxon>
    </lineage>
</organism>
<proteinExistence type="predicted"/>
<protein>
    <submittedName>
        <fullName evidence="1">Uncharacterized protein</fullName>
    </submittedName>
</protein>
<reference evidence="2" key="1">
    <citation type="journal article" date="2019" name="Int. J. Syst. Evol. Microbiol.">
        <title>The Global Catalogue of Microorganisms (GCM) 10K type strain sequencing project: providing services to taxonomists for standard genome sequencing and annotation.</title>
        <authorList>
            <consortium name="The Broad Institute Genomics Platform"/>
            <consortium name="The Broad Institute Genome Sequencing Center for Infectious Disease"/>
            <person name="Wu L."/>
            <person name="Ma J."/>
        </authorList>
    </citation>
    <scope>NUCLEOTIDE SEQUENCE [LARGE SCALE GENOMIC DNA]</scope>
    <source>
        <strain evidence="2">JCM 17214</strain>
    </source>
</reference>
<keyword evidence="2" id="KW-1185">Reference proteome</keyword>
<sequence length="165" mass="18622">MRLGRKEAQVPKKQSTAPLKPYECFHCGEPAGVHVGRTPGQARAYLARQMDGYADRDIWPHLRSRRLRDPEQEQLAIEAHEDQGKYWRDTRRYARLLAEAEAFNARYPVGTPVRVVGCCEADTWPDGLTTIRTPAWVPSETAVFVSVEGYAGGFYLRHIQPLAAA</sequence>
<dbReference type="EMBL" id="BAABDH010000041">
    <property type="protein sequence ID" value="GAA3940582.1"/>
    <property type="molecule type" value="Genomic_DNA"/>
</dbReference>
<accession>A0ABP7N9E3</accession>
<comment type="caution">
    <text evidence="1">The sequence shown here is derived from an EMBL/GenBank/DDBJ whole genome shotgun (WGS) entry which is preliminary data.</text>
</comment>
<evidence type="ECO:0000313" key="1">
    <source>
        <dbReference type="EMBL" id="GAA3940582.1"/>
    </source>
</evidence>
<name>A0ABP7N9E3_9BACT</name>
<gene>
    <name evidence="1" type="ORF">GCM10022406_25720</name>
</gene>